<dbReference type="GO" id="GO:0030428">
    <property type="term" value="C:cell septum"/>
    <property type="evidence" value="ECO:0007669"/>
    <property type="project" value="TreeGrafter"/>
</dbReference>
<evidence type="ECO:0000256" key="1">
    <source>
        <dbReference type="ARBA" id="ARBA00022475"/>
    </source>
</evidence>
<evidence type="ECO:0000313" key="9">
    <source>
        <dbReference type="Proteomes" id="UP000001231"/>
    </source>
</evidence>
<keyword evidence="6 7" id="KW-0131">Cell cycle</keyword>
<keyword evidence="3 7" id="KW-0812">Transmembrane</keyword>
<dbReference type="GO" id="GO:0032153">
    <property type="term" value="C:cell division site"/>
    <property type="evidence" value="ECO:0007669"/>
    <property type="project" value="UniProtKB-UniRule"/>
</dbReference>
<sequence length="107" mass="12598">MKWVALTLLVILTSLQYRMWFGQTSFREIKQQEARAELVKSENAELALRNQKILAEIHDLREGTDAIEERARYQLGMIKEGETFFRILDSREGSRQETRQGSPQEQR</sequence>
<comment type="function">
    <text evidence="7">Essential cell division protein. May link together the upstream cell division proteins, which are predominantly cytoplasmic, with the downstream cell division proteins, which are predominantly periplasmic.</text>
</comment>
<gene>
    <name evidence="7" type="primary">ftsB</name>
    <name evidence="8" type="ordered locus">Kkor_0852</name>
</gene>
<organism evidence="8 9">
    <name type="scientific">Kangiella koreensis (strain DSM 16069 / JCM 12317 / KCTC 12182 / SW-125)</name>
    <dbReference type="NCBI Taxonomy" id="523791"/>
    <lineage>
        <taxon>Bacteria</taxon>
        <taxon>Pseudomonadati</taxon>
        <taxon>Pseudomonadota</taxon>
        <taxon>Gammaproteobacteria</taxon>
        <taxon>Kangiellales</taxon>
        <taxon>Kangiellaceae</taxon>
        <taxon>Kangiella</taxon>
    </lineage>
</organism>
<comment type="similarity">
    <text evidence="7">Belongs to the FtsB family.</text>
</comment>
<dbReference type="KEGG" id="kko:Kkor_0852"/>
<name>C7RAI0_KANKD</name>
<keyword evidence="4 7" id="KW-1133">Transmembrane helix</keyword>
<dbReference type="HOGENOM" id="CLU_134863_5_0_6"/>
<dbReference type="PANTHER" id="PTHR37485">
    <property type="entry name" value="CELL DIVISION PROTEIN FTSB"/>
    <property type="match status" value="1"/>
</dbReference>
<dbReference type="EMBL" id="CP001707">
    <property type="protein sequence ID" value="ACV26272.1"/>
    <property type="molecule type" value="Genomic_DNA"/>
</dbReference>
<evidence type="ECO:0000256" key="4">
    <source>
        <dbReference type="ARBA" id="ARBA00022989"/>
    </source>
</evidence>
<evidence type="ECO:0000256" key="5">
    <source>
        <dbReference type="ARBA" id="ARBA00023136"/>
    </source>
</evidence>
<dbReference type="InParanoid" id="C7RAI0"/>
<dbReference type="STRING" id="523791.Kkor_0852"/>
<dbReference type="GO" id="GO:0043093">
    <property type="term" value="P:FtsZ-dependent cytokinesis"/>
    <property type="evidence" value="ECO:0007669"/>
    <property type="project" value="UniProtKB-UniRule"/>
</dbReference>
<keyword evidence="5 7" id="KW-0472">Membrane</keyword>
<dbReference type="InterPro" id="IPR023081">
    <property type="entry name" value="Cell_div_FtsB"/>
</dbReference>
<dbReference type="eggNOG" id="COG2919">
    <property type="taxonomic scope" value="Bacteria"/>
</dbReference>
<feature type="topological domain" description="Cytoplasmic" evidence="7">
    <location>
        <begin position="1"/>
        <end position="3"/>
    </location>
</feature>
<proteinExistence type="inferred from homology"/>
<accession>C7RAI0</accession>
<comment type="subunit">
    <text evidence="7">Part of a complex composed of FtsB, FtsL and FtsQ.</text>
</comment>
<dbReference type="NCBIfam" id="NF002058">
    <property type="entry name" value="PRK00888.1"/>
    <property type="match status" value="1"/>
</dbReference>
<dbReference type="OrthoDB" id="7061211at2"/>
<evidence type="ECO:0000256" key="6">
    <source>
        <dbReference type="ARBA" id="ARBA00023306"/>
    </source>
</evidence>
<evidence type="ECO:0000256" key="2">
    <source>
        <dbReference type="ARBA" id="ARBA00022618"/>
    </source>
</evidence>
<dbReference type="GO" id="GO:0005886">
    <property type="term" value="C:plasma membrane"/>
    <property type="evidence" value="ECO:0007669"/>
    <property type="project" value="UniProtKB-SubCell"/>
</dbReference>
<dbReference type="FunCoup" id="C7RAI0">
    <property type="interactions" value="56"/>
</dbReference>
<dbReference type="AlphaFoldDB" id="C7RAI0"/>
<reference evidence="8 9" key="1">
    <citation type="journal article" date="2009" name="Stand. Genomic Sci.">
        <title>Complete genome sequence of Kangiella koreensis type strain (SW-125).</title>
        <authorList>
            <person name="Han C."/>
            <person name="Sikorski J."/>
            <person name="Lapidus A."/>
            <person name="Nolan M."/>
            <person name="Glavina Del Rio T."/>
            <person name="Tice H."/>
            <person name="Cheng J.F."/>
            <person name="Lucas S."/>
            <person name="Chen F."/>
            <person name="Copeland A."/>
            <person name="Ivanova N."/>
            <person name="Mavromatis K."/>
            <person name="Ovchinnikova G."/>
            <person name="Pati A."/>
            <person name="Bruce D."/>
            <person name="Goodwin L."/>
            <person name="Pitluck S."/>
            <person name="Chen A."/>
            <person name="Palaniappan K."/>
            <person name="Land M."/>
            <person name="Hauser L."/>
            <person name="Chang Y.J."/>
            <person name="Jeffries C.D."/>
            <person name="Chain P."/>
            <person name="Saunders E."/>
            <person name="Brettin T."/>
            <person name="Goker M."/>
            <person name="Tindall B.J."/>
            <person name="Bristow J."/>
            <person name="Eisen J.A."/>
            <person name="Markowitz V."/>
            <person name="Hugenholtz P."/>
            <person name="Kyrpides N.C."/>
            <person name="Klenk H.P."/>
            <person name="Detter J.C."/>
        </authorList>
    </citation>
    <scope>NUCLEOTIDE SEQUENCE [LARGE SCALE GENOMIC DNA]</scope>
    <source>
        <strain evidence="9">DSM 16069 / KCTC 12182 / SW-125</strain>
    </source>
</reference>
<keyword evidence="9" id="KW-1185">Reference proteome</keyword>
<evidence type="ECO:0000256" key="3">
    <source>
        <dbReference type="ARBA" id="ARBA00022692"/>
    </source>
</evidence>
<dbReference type="HAMAP" id="MF_00599">
    <property type="entry name" value="FtsB"/>
    <property type="match status" value="1"/>
</dbReference>
<feature type="topological domain" description="Periplasmic" evidence="7">
    <location>
        <begin position="22"/>
        <end position="107"/>
    </location>
</feature>
<dbReference type="Pfam" id="PF04977">
    <property type="entry name" value="DivIC"/>
    <property type="match status" value="1"/>
</dbReference>
<evidence type="ECO:0000313" key="8">
    <source>
        <dbReference type="EMBL" id="ACV26272.1"/>
    </source>
</evidence>
<dbReference type="RefSeq" id="WP_012800786.1">
    <property type="nucleotide sequence ID" value="NC_013166.1"/>
</dbReference>
<dbReference type="PANTHER" id="PTHR37485:SF1">
    <property type="entry name" value="CELL DIVISION PROTEIN FTSB"/>
    <property type="match status" value="1"/>
</dbReference>
<dbReference type="InterPro" id="IPR007060">
    <property type="entry name" value="FtsL/DivIC"/>
</dbReference>
<dbReference type="Proteomes" id="UP000001231">
    <property type="component" value="Chromosome"/>
</dbReference>
<keyword evidence="2 7" id="KW-0132">Cell division</keyword>
<keyword evidence="7" id="KW-0997">Cell inner membrane</keyword>
<protein>
    <recommendedName>
        <fullName evidence="7">Cell division protein FtsB</fullName>
    </recommendedName>
</protein>
<keyword evidence="1 7" id="KW-1003">Cell membrane</keyword>
<comment type="subcellular location">
    <subcellularLocation>
        <location evidence="7">Cell inner membrane</location>
        <topology evidence="7">Single-pass type II membrane protein</topology>
    </subcellularLocation>
    <text evidence="7">Localizes to the division septum.</text>
</comment>
<evidence type="ECO:0000256" key="7">
    <source>
        <dbReference type="HAMAP-Rule" id="MF_00599"/>
    </source>
</evidence>